<name>J7S4B9_HUIN7</name>
<feature type="transmembrane region" description="Helical" evidence="9">
    <location>
        <begin position="50"/>
        <end position="70"/>
    </location>
</feature>
<evidence type="ECO:0000256" key="9">
    <source>
        <dbReference type="SAM" id="Phobius"/>
    </source>
</evidence>
<dbReference type="HOGENOM" id="CLU_001265_30_1_1"/>
<keyword evidence="12" id="KW-1185">Reference proteome</keyword>
<dbReference type="InterPro" id="IPR003663">
    <property type="entry name" value="Sugar/inositol_transpt"/>
</dbReference>
<dbReference type="SUPFAM" id="SSF103473">
    <property type="entry name" value="MFS general substrate transporter"/>
    <property type="match status" value="1"/>
</dbReference>
<dbReference type="GO" id="GO:0005351">
    <property type="term" value="F:carbohydrate:proton symporter activity"/>
    <property type="evidence" value="ECO:0007669"/>
    <property type="project" value="TreeGrafter"/>
</dbReference>
<evidence type="ECO:0000313" key="12">
    <source>
        <dbReference type="Proteomes" id="UP000006310"/>
    </source>
</evidence>
<evidence type="ECO:0000256" key="7">
    <source>
        <dbReference type="ARBA" id="ARBA00023136"/>
    </source>
</evidence>
<dbReference type="FunFam" id="1.20.1250.20:FF:000044">
    <property type="entry name" value="Hexose transporter Hxt3p"/>
    <property type="match status" value="1"/>
</dbReference>
<keyword evidence="7 9" id="KW-0472">Membrane</keyword>
<evidence type="ECO:0000256" key="3">
    <source>
        <dbReference type="ARBA" id="ARBA00022448"/>
    </source>
</evidence>
<dbReference type="InterPro" id="IPR050360">
    <property type="entry name" value="MFS_Sugar_Transporters"/>
</dbReference>
<evidence type="ECO:0000313" key="11">
    <source>
        <dbReference type="EMBL" id="CCK73122.1"/>
    </source>
</evidence>
<dbReference type="OrthoDB" id="5141738at2759"/>
<comment type="similarity">
    <text evidence="2 8">Belongs to the major facilitator superfamily. Sugar transporter (TC 2.A.1.1) family.</text>
</comment>
<comment type="subcellular location">
    <subcellularLocation>
        <location evidence="1">Membrane</location>
        <topology evidence="1">Multi-pass membrane protein</topology>
    </subcellularLocation>
</comment>
<evidence type="ECO:0000256" key="1">
    <source>
        <dbReference type="ARBA" id="ARBA00004141"/>
    </source>
</evidence>
<keyword evidence="4" id="KW-0762">Sugar transport</keyword>
<dbReference type="Proteomes" id="UP000006310">
    <property type="component" value="Chromosome 13"/>
</dbReference>
<dbReference type="PROSITE" id="PS00216">
    <property type="entry name" value="SUGAR_TRANSPORT_1"/>
    <property type="match status" value="1"/>
</dbReference>
<evidence type="ECO:0000259" key="10">
    <source>
        <dbReference type="PROSITE" id="PS50850"/>
    </source>
</evidence>
<feature type="transmembrane region" description="Helical" evidence="9">
    <location>
        <begin position="453"/>
        <end position="475"/>
    </location>
</feature>
<evidence type="ECO:0000256" key="2">
    <source>
        <dbReference type="ARBA" id="ARBA00010992"/>
    </source>
</evidence>
<dbReference type="InterPro" id="IPR005829">
    <property type="entry name" value="Sugar_transporter_CS"/>
</dbReference>
<dbReference type="AlphaFoldDB" id="J7S4B9"/>
<feature type="domain" description="Major facilitator superfamily (MFS) profile" evidence="10">
    <location>
        <begin position="57"/>
        <end position="506"/>
    </location>
</feature>
<dbReference type="InterPro" id="IPR020846">
    <property type="entry name" value="MFS_dom"/>
</dbReference>
<reference evidence="12" key="2">
    <citation type="submission" date="2012-08" db="EMBL/GenBank/DDBJ databases">
        <title>Genome sequence of Kazachstania naganishii.</title>
        <authorList>
            <person name="Gordon J.L."/>
            <person name="Armisen D."/>
            <person name="Proux-Wera E."/>
            <person name="OhEigeartaigh S.S."/>
            <person name="Byrne K.P."/>
            <person name="Wolfe K.H."/>
        </authorList>
    </citation>
    <scope>NUCLEOTIDE SEQUENCE [LARGE SCALE GENOMIC DNA]</scope>
    <source>
        <strain evidence="12">ATCC MYA-139 / BCRC 22969 / CBS 8797 / CCRC 22969 / KCTC 17520 / NBRC 10181 / NCYC 3082</strain>
    </source>
</reference>
<feature type="transmembrane region" description="Helical" evidence="9">
    <location>
        <begin position="228"/>
        <end position="245"/>
    </location>
</feature>
<dbReference type="PANTHER" id="PTHR48022">
    <property type="entry name" value="PLASTIDIC GLUCOSE TRANSPORTER 4"/>
    <property type="match status" value="1"/>
</dbReference>
<evidence type="ECO:0000256" key="4">
    <source>
        <dbReference type="ARBA" id="ARBA00022597"/>
    </source>
</evidence>
<dbReference type="PANTHER" id="PTHR48022:SF75">
    <property type="entry name" value="GALACTOSE TRANSPORTER-RELATED"/>
    <property type="match status" value="1"/>
</dbReference>
<reference evidence="11 12" key="1">
    <citation type="journal article" date="2011" name="Proc. Natl. Acad. Sci. U.S.A.">
        <title>Evolutionary erosion of yeast sex chromosomes by mating-type switching accidents.</title>
        <authorList>
            <person name="Gordon J.L."/>
            <person name="Armisen D."/>
            <person name="Proux-Wera E."/>
            <person name="Oheigeartaigh S.S."/>
            <person name="Byrne K.P."/>
            <person name="Wolfe K.H."/>
        </authorList>
    </citation>
    <scope>NUCLEOTIDE SEQUENCE [LARGE SCALE GENOMIC DNA]</scope>
    <source>
        <strain evidence="12">ATCC MYA-139 / BCRC 22969 / CBS 8797 / CCRC 22969 / KCTC 17520 / NBRC 10181 / NCYC 3082</strain>
    </source>
</reference>
<feature type="transmembrane region" description="Helical" evidence="9">
    <location>
        <begin position="102"/>
        <end position="122"/>
    </location>
</feature>
<keyword evidence="3 8" id="KW-0813">Transport</keyword>
<dbReference type="Gene3D" id="1.20.1250.20">
    <property type="entry name" value="MFS general substrate transporter like domains"/>
    <property type="match status" value="1"/>
</dbReference>
<feature type="transmembrane region" description="Helical" evidence="9">
    <location>
        <begin position="418"/>
        <end position="441"/>
    </location>
</feature>
<dbReference type="GO" id="GO:0055056">
    <property type="term" value="F:D-glucose transmembrane transporter activity"/>
    <property type="evidence" value="ECO:0007669"/>
    <property type="project" value="UniProtKB-ARBA"/>
</dbReference>
<gene>
    <name evidence="11" type="primary">KNAG0M02690</name>
    <name evidence="11" type="ordered locus">KNAG_0M02690</name>
</gene>
<keyword evidence="5 9" id="KW-0812">Transmembrane</keyword>
<dbReference type="InterPro" id="IPR005828">
    <property type="entry name" value="MFS_sugar_transport-like"/>
</dbReference>
<accession>J7S4B9</accession>
<feature type="transmembrane region" description="Helical" evidence="9">
    <location>
        <begin position="189"/>
        <end position="208"/>
    </location>
</feature>
<dbReference type="NCBIfam" id="TIGR00879">
    <property type="entry name" value="SP"/>
    <property type="match status" value="1"/>
</dbReference>
<evidence type="ECO:0000256" key="8">
    <source>
        <dbReference type="RuleBase" id="RU003346"/>
    </source>
</evidence>
<feature type="transmembrane region" description="Helical" evidence="9">
    <location>
        <begin position="481"/>
        <end position="500"/>
    </location>
</feature>
<dbReference type="GeneID" id="34528902"/>
<dbReference type="InterPro" id="IPR036259">
    <property type="entry name" value="MFS_trans_sf"/>
</dbReference>
<evidence type="ECO:0000256" key="6">
    <source>
        <dbReference type="ARBA" id="ARBA00022989"/>
    </source>
</evidence>
<dbReference type="EMBL" id="HE978326">
    <property type="protein sequence ID" value="CCK73122.1"/>
    <property type="molecule type" value="Genomic_DNA"/>
</dbReference>
<feature type="transmembrane region" description="Helical" evidence="9">
    <location>
        <begin position="160"/>
        <end position="182"/>
    </location>
</feature>
<organism evidence="11 12">
    <name type="scientific">Huiozyma naganishii (strain ATCC MYA-139 / BCRC 22969 / CBS 8797 / KCTC 17520 / NBRC 10181 / NCYC 3082 / Yp74L-3)</name>
    <name type="common">Yeast</name>
    <name type="synonym">Kazachstania naganishii</name>
    <dbReference type="NCBI Taxonomy" id="1071383"/>
    <lineage>
        <taxon>Eukaryota</taxon>
        <taxon>Fungi</taxon>
        <taxon>Dikarya</taxon>
        <taxon>Ascomycota</taxon>
        <taxon>Saccharomycotina</taxon>
        <taxon>Saccharomycetes</taxon>
        <taxon>Saccharomycetales</taxon>
        <taxon>Saccharomycetaceae</taxon>
        <taxon>Huiozyma</taxon>
    </lineage>
</organism>
<dbReference type="Pfam" id="PF00083">
    <property type="entry name" value="Sugar_tr"/>
    <property type="match status" value="1"/>
</dbReference>
<keyword evidence="6 9" id="KW-1133">Transmembrane helix</keyword>
<dbReference type="CDD" id="cd17356">
    <property type="entry name" value="MFS_HXT"/>
    <property type="match status" value="1"/>
</dbReference>
<feature type="transmembrane region" description="Helical" evidence="9">
    <location>
        <begin position="377"/>
        <end position="398"/>
    </location>
</feature>
<feature type="transmembrane region" description="Helical" evidence="9">
    <location>
        <begin position="134"/>
        <end position="154"/>
    </location>
</feature>
<dbReference type="KEGG" id="kng:KNAG_0M02690"/>
<dbReference type="RefSeq" id="XP_022467366.1">
    <property type="nucleotide sequence ID" value="XM_022611140.1"/>
</dbReference>
<protein>
    <recommendedName>
        <fullName evidence="10">Major facilitator superfamily (MFS) profile domain-containing protein</fullName>
    </recommendedName>
</protein>
<proteinExistence type="inferred from homology"/>
<dbReference type="eggNOG" id="KOG0254">
    <property type="taxonomic scope" value="Eukaryota"/>
</dbReference>
<sequence>MSEEEGNTSTISNTNSAIYEDKNKYEDDGLANSGSDAIAPAELPRQPASAYVTVWILCLLIAFGGFLYGWDTGTIGGFMKYPDFLRRFGLRHKDGTYYMSNVRTGLIVAFFNIGAAIGGIVWSRLGNIYGRKLSLALVTVVYTIGLVIQIASISKWYQYFVGRIISGCGIGGIGVYSSMLIGETAPKHVRGTLVSCYQLMITLGIFLGNCTELGTKNYSNSVQWRVPLGLGFAWSLFMICGLSFVPESPRFLIEVGKIEEARESIAKSNKLSPDDPGVIGETELMAASIESERAVGNATWRELWSPKGKILHRTIFGLMIQSLEQLTGINYFFYYGTQIFVAIGLKDSFETAIVISVINFAATGVGIFFIDRFGRRACLLWGALGMIACLVVYASVGVRRLFPNGRDRPASKGAGDCMICFTCFYIVCFATTWAPAGYVIIAETFPLRIKPKAMALAMTAKWIWAFLIAFFTPFISSAIHFSYGYVFMGCVCFAWCYVFLMVPETKGLSLEEVNVMWEEGVLPWKSTAWVPPSKRNDDYDADAMAHDDVPVYKRMLGRK</sequence>
<feature type="transmembrane region" description="Helical" evidence="9">
    <location>
        <begin position="351"/>
        <end position="370"/>
    </location>
</feature>
<dbReference type="PRINTS" id="PR00171">
    <property type="entry name" value="SUGRTRNSPORT"/>
</dbReference>
<dbReference type="GO" id="GO:0005886">
    <property type="term" value="C:plasma membrane"/>
    <property type="evidence" value="ECO:0007669"/>
    <property type="project" value="TreeGrafter"/>
</dbReference>
<dbReference type="PROSITE" id="PS50850">
    <property type="entry name" value="MFS"/>
    <property type="match status" value="1"/>
</dbReference>
<evidence type="ECO:0000256" key="5">
    <source>
        <dbReference type="ARBA" id="ARBA00022692"/>
    </source>
</evidence>